<evidence type="ECO:0000313" key="7">
    <source>
        <dbReference type="EMBL" id="MBC9813861.1"/>
    </source>
</evidence>
<keyword evidence="4" id="KW-0479">Metal-binding</keyword>
<dbReference type="InterPro" id="IPR050793">
    <property type="entry name" value="CMP-NeuNAc_synthase"/>
</dbReference>
<dbReference type="InterPro" id="IPR036412">
    <property type="entry name" value="HAD-like_sf"/>
</dbReference>
<dbReference type="GO" id="GO:0008781">
    <property type="term" value="F:N-acylneuraminate cytidylyltransferase activity"/>
    <property type="evidence" value="ECO:0007669"/>
    <property type="project" value="TreeGrafter"/>
</dbReference>
<protein>
    <submittedName>
        <fullName evidence="7">HAD hydrolase family protein</fullName>
    </submittedName>
</protein>
<dbReference type="Pfam" id="PF08282">
    <property type="entry name" value="Hydrolase_3"/>
    <property type="match status" value="1"/>
</dbReference>
<dbReference type="PANTHER" id="PTHR21485:SF3">
    <property type="entry name" value="N-ACYLNEURAMINATE CYTIDYLYLTRANSFERASE"/>
    <property type="match status" value="1"/>
</dbReference>
<dbReference type="EMBL" id="JACVEL010000017">
    <property type="protein sequence ID" value="MBC9813861.1"/>
    <property type="molecule type" value="Genomic_DNA"/>
</dbReference>
<dbReference type="GO" id="GO:0016788">
    <property type="term" value="F:hydrolase activity, acting on ester bonds"/>
    <property type="evidence" value="ECO:0007669"/>
    <property type="project" value="InterPro"/>
</dbReference>
<comment type="similarity">
    <text evidence="2">Belongs to the KdsC family.</text>
</comment>
<dbReference type="NCBIfam" id="TIGR01670">
    <property type="entry name" value="KdsC-phosphatas"/>
    <property type="match status" value="1"/>
</dbReference>
<evidence type="ECO:0000256" key="2">
    <source>
        <dbReference type="ARBA" id="ARBA00005893"/>
    </source>
</evidence>
<evidence type="ECO:0000256" key="3">
    <source>
        <dbReference type="ARBA" id="ARBA00011881"/>
    </source>
</evidence>
<dbReference type="RefSeq" id="WP_216714785.1">
    <property type="nucleotide sequence ID" value="NZ_JACVEL010000017.1"/>
</dbReference>
<dbReference type="SFLD" id="SFLDG01136">
    <property type="entry name" value="C1.6:_Phosphoserine_Phosphatas"/>
    <property type="match status" value="1"/>
</dbReference>
<dbReference type="PANTHER" id="PTHR21485">
    <property type="entry name" value="HAD SUPERFAMILY MEMBERS CMAS AND KDSC"/>
    <property type="match status" value="1"/>
</dbReference>
<accession>A0A8J6PB87</accession>
<keyword evidence="6" id="KW-0460">Magnesium</keyword>
<dbReference type="SFLD" id="SFLDS00003">
    <property type="entry name" value="Haloacid_Dehalogenase"/>
    <property type="match status" value="1"/>
</dbReference>
<dbReference type="InterPro" id="IPR023214">
    <property type="entry name" value="HAD_sf"/>
</dbReference>
<dbReference type="AlphaFoldDB" id="A0A8J6PB87"/>
<keyword evidence="8" id="KW-1185">Reference proteome</keyword>
<keyword evidence="5 7" id="KW-0378">Hydrolase</keyword>
<comment type="caution">
    <text evidence="7">The sequence shown here is derived from an EMBL/GenBank/DDBJ whole genome shotgun (WGS) entry which is preliminary data.</text>
</comment>
<dbReference type="GO" id="GO:0046872">
    <property type="term" value="F:metal ion binding"/>
    <property type="evidence" value="ECO:0007669"/>
    <property type="project" value="UniProtKB-KW"/>
</dbReference>
<evidence type="ECO:0000313" key="8">
    <source>
        <dbReference type="Proteomes" id="UP000652681"/>
    </source>
</evidence>
<dbReference type="SFLD" id="SFLDG01138">
    <property type="entry name" value="C1.6.2:_Deoxy-d-mannose-octulo"/>
    <property type="match status" value="1"/>
</dbReference>
<name>A0A8J6PB87_9FLAO</name>
<evidence type="ECO:0000256" key="6">
    <source>
        <dbReference type="ARBA" id="ARBA00022842"/>
    </source>
</evidence>
<dbReference type="InterPro" id="IPR010023">
    <property type="entry name" value="KdsC_fam"/>
</dbReference>
<sequence length="222" mass="24698">MFLEGNIKGLCAKFGIDHVAFLSDLGVENPQELSVFDLRAIAEEYDVDLYTLLFKPLFPLAHLQQKLTNIKLLVLDVDGVMTDGGMYFTETGDQFKKFNTKDGMAILHLSKNNFQLAIISSGFVSNTVKARAEMLGIQHCVVTRESKLTVLNRILEELRLDVSQVAIIGDDINDLEVMKTVAIAACPRDAVQEVKQHAHIVLQTDGGKGCVREFIDTYLPKI</sequence>
<gene>
    <name evidence="7" type="ORF">H9Y05_15400</name>
</gene>
<reference evidence="7" key="1">
    <citation type="submission" date="2020-09" db="EMBL/GenBank/DDBJ databases">
        <title>Taishania pollutisoli gen. nov., sp. nov., Isolated from Tetrabromobisphenol A-Contaminated Soil.</title>
        <authorList>
            <person name="Chen Q."/>
        </authorList>
    </citation>
    <scope>NUCLEOTIDE SEQUENCE</scope>
    <source>
        <strain evidence="7">CZZ-1</strain>
    </source>
</reference>
<dbReference type="FunFam" id="3.40.50.1000:FF:000029">
    <property type="entry name" value="3-deoxy-D-manno-octulosonate 8-phosphate phosphatase KdsC"/>
    <property type="match status" value="1"/>
</dbReference>
<dbReference type="Proteomes" id="UP000652681">
    <property type="component" value="Unassembled WGS sequence"/>
</dbReference>
<proteinExistence type="inferred from homology"/>
<comment type="subunit">
    <text evidence="3">Homotetramer.</text>
</comment>
<comment type="cofactor">
    <cofactor evidence="1">
        <name>Mg(2+)</name>
        <dbReference type="ChEBI" id="CHEBI:18420"/>
    </cofactor>
</comment>
<organism evidence="7 8">
    <name type="scientific">Taishania pollutisoli</name>
    <dbReference type="NCBI Taxonomy" id="2766479"/>
    <lineage>
        <taxon>Bacteria</taxon>
        <taxon>Pseudomonadati</taxon>
        <taxon>Bacteroidota</taxon>
        <taxon>Flavobacteriia</taxon>
        <taxon>Flavobacteriales</taxon>
        <taxon>Crocinitomicaceae</taxon>
        <taxon>Taishania</taxon>
    </lineage>
</organism>
<evidence type="ECO:0000256" key="4">
    <source>
        <dbReference type="ARBA" id="ARBA00022723"/>
    </source>
</evidence>
<dbReference type="Gene3D" id="3.40.50.1000">
    <property type="entry name" value="HAD superfamily/HAD-like"/>
    <property type="match status" value="1"/>
</dbReference>
<dbReference type="SUPFAM" id="SSF56784">
    <property type="entry name" value="HAD-like"/>
    <property type="match status" value="1"/>
</dbReference>
<evidence type="ECO:0000256" key="1">
    <source>
        <dbReference type="ARBA" id="ARBA00001946"/>
    </source>
</evidence>
<evidence type="ECO:0000256" key="5">
    <source>
        <dbReference type="ARBA" id="ARBA00022801"/>
    </source>
</evidence>